<sequence length="680" mass="78279">MRGSKDLDEQDEVKLDPHEGENNEKFTSHPHNRESLPAYMLVHNALFYICDLGASLLLLSMAVVEPPAYPLLQIPVWVHASVEIILLFIVGLESFMKVRWQGWKTFLSHRRSALKALTLAIMAVETIVVIVRQESHLRVTRALRPIFLIDNHYCGGVRRFIRQIFQSLPPILDMLILIFTFVLVFSLIGFSIFGSNPQDPYFSSLETSFVSLFVLLTTANYPDVMMPAYKESRWASAFFVIYLLVVLYFLMNLMLAVTYERFTCLEKEKFRRLFLHKREACHHAFNLLLSQGQHEGITFSRFHGLLSSLHPKQSELSSYLAFKALGGKAPDSVLTREQFSSIHEIRRLKWTRAKCQESQWHSGLPHVIDKICTGLHTVIQTKLFHCLVYRQVFIIEAVMKLLALGWRGYLSSGWNTFDLVATLAYLVGLLAHAIGGPSSLVIVVQPLRLLRLFKIKKRYRDVFGTMALLFPRMLSASLVLTLLYYFCAIIGMELFASYNLRDCCKNTSVEDYYRDLNSISRYDGLFYLNNFSNLFSSGMTLFELMVVNNWHVIMEGYAAVTGSAWSRCYFMAFYLVTMVVLTITVSVFLEAFLFRIQYKRTVGSDLGGYVCKEVSLSREEVERLEPNCYSYATLHNDMGLGEWKFVGKQWGSKSVMQKRMYQDEIPLWVAQHENDHPILS</sequence>
<evidence type="ECO:0000259" key="7">
    <source>
        <dbReference type="Pfam" id="PF00520"/>
    </source>
</evidence>
<gene>
    <name evidence="8" type="ORF">DSTB1V02_LOCUS859</name>
</gene>
<evidence type="ECO:0000256" key="6">
    <source>
        <dbReference type="SAM" id="Phobius"/>
    </source>
</evidence>
<name>A0A7R8X535_9CRUS</name>
<organism evidence="8">
    <name type="scientific">Darwinula stevensoni</name>
    <dbReference type="NCBI Taxonomy" id="69355"/>
    <lineage>
        <taxon>Eukaryota</taxon>
        <taxon>Metazoa</taxon>
        <taxon>Ecdysozoa</taxon>
        <taxon>Arthropoda</taxon>
        <taxon>Crustacea</taxon>
        <taxon>Oligostraca</taxon>
        <taxon>Ostracoda</taxon>
        <taxon>Podocopa</taxon>
        <taxon>Podocopida</taxon>
        <taxon>Darwinulocopina</taxon>
        <taxon>Darwinuloidea</taxon>
        <taxon>Darwinulidae</taxon>
        <taxon>Darwinula</taxon>
    </lineage>
</organism>
<dbReference type="GO" id="GO:0005216">
    <property type="term" value="F:monoatomic ion channel activity"/>
    <property type="evidence" value="ECO:0007669"/>
    <property type="project" value="InterPro"/>
</dbReference>
<feature type="domain" description="Ion transport" evidence="7">
    <location>
        <begin position="388"/>
        <end position="582"/>
    </location>
</feature>
<dbReference type="EMBL" id="LR899585">
    <property type="protein sequence ID" value="CAD7240854.1"/>
    <property type="molecule type" value="Genomic_DNA"/>
</dbReference>
<dbReference type="SUPFAM" id="SSF81324">
    <property type="entry name" value="Voltage-gated potassium channels"/>
    <property type="match status" value="2"/>
</dbReference>
<feature type="transmembrane region" description="Helical" evidence="6">
    <location>
        <begin position="465"/>
        <end position="492"/>
    </location>
</feature>
<dbReference type="PANTHER" id="PTHR46474:SF1">
    <property type="entry name" value="TWO PORE CHANNEL PROTEIN 1"/>
    <property type="match status" value="1"/>
</dbReference>
<feature type="region of interest" description="Disordered" evidence="5">
    <location>
        <begin position="1"/>
        <end position="30"/>
    </location>
</feature>
<keyword evidence="2 6" id="KW-0812">Transmembrane</keyword>
<dbReference type="EMBL" id="CAJPEV010000068">
    <property type="protein sequence ID" value="CAG0880008.1"/>
    <property type="molecule type" value="Genomic_DNA"/>
</dbReference>
<feature type="transmembrane region" description="Helical" evidence="6">
    <location>
        <begin position="571"/>
        <end position="594"/>
    </location>
</feature>
<feature type="transmembrane region" description="Helical" evidence="6">
    <location>
        <begin position="201"/>
        <end position="222"/>
    </location>
</feature>
<protein>
    <recommendedName>
        <fullName evidence="7">Ion transport domain-containing protein</fullName>
    </recommendedName>
</protein>
<feature type="transmembrane region" description="Helical" evidence="6">
    <location>
        <begin position="174"/>
        <end position="194"/>
    </location>
</feature>
<dbReference type="OrthoDB" id="10068803at2759"/>
<keyword evidence="4 6" id="KW-0472">Membrane</keyword>
<feature type="transmembrane region" description="Helical" evidence="6">
    <location>
        <begin position="422"/>
        <end position="444"/>
    </location>
</feature>
<evidence type="ECO:0000256" key="1">
    <source>
        <dbReference type="ARBA" id="ARBA00004141"/>
    </source>
</evidence>
<dbReference type="GO" id="GO:0022832">
    <property type="term" value="F:voltage-gated channel activity"/>
    <property type="evidence" value="ECO:0007669"/>
    <property type="project" value="InterPro"/>
</dbReference>
<evidence type="ECO:0000256" key="2">
    <source>
        <dbReference type="ARBA" id="ARBA00022692"/>
    </source>
</evidence>
<evidence type="ECO:0000313" key="9">
    <source>
        <dbReference type="Proteomes" id="UP000677054"/>
    </source>
</evidence>
<evidence type="ECO:0000313" key="8">
    <source>
        <dbReference type="EMBL" id="CAD7240854.1"/>
    </source>
</evidence>
<feature type="transmembrane region" description="Helical" evidence="6">
    <location>
        <begin position="392"/>
        <end position="410"/>
    </location>
</feature>
<evidence type="ECO:0000256" key="5">
    <source>
        <dbReference type="SAM" id="MobiDB-lite"/>
    </source>
</evidence>
<dbReference type="Pfam" id="PF00520">
    <property type="entry name" value="Ion_trans"/>
    <property type="match status" value="2"/>
</dbReference>
<dbReference type="GO" id="GO:0005765">
    <property type="term" value="C:lysosomal membrane"/>
    <property type="evidence" value="ECO:0007669"/>
    <property type="project" value="InterPro"/>
</dbReference>
<feature type="transmembrane region" description="Helical" evidence="6">
    <location>
        <begin position="234"/>
        <end position="259"/>
    </location>
</feature>
<dbReference type="InterPro" id="IPR005821">
    <property type="entry name" value="Ion_trans_dom"/>
</dbReference>
<feature type="transmembrane region" description="Helical" evidence="6">
    <location>
        <begin position="113"/>
        <end position="131"/>
    </location>
</feature>
<proteinExistence type="predicted"/>
<dbReference type="FunFam" id="1.10.287.70:FF:000062">
    <property type="entry name" value="Two pore calcium channel protein 1"/>
    <property type="match status" value="1"/>
</dbReference>
<dbReference type="Proteomes" id="UP000677054">
    <property type="component" value="Unassembled WGS sequence"/>
</dbReference>
<feature type="transmembrane region" description="Helical" evidence="6">
    <location>
        <begin position="76"/>
        <end position="92"/>
    </location>
</feature>
<dbReference type="AlphaFoldDB" id="A0A7R8X535"/>
<keyword evidence="9" id="KW-1185">Reference proteome</keyword>
<dbReference type="PANTHER" id="PTHR46474">
    <property type="entry name" value="TWO PORE CALCIUM CHANNEL PROTEIN 1"/>
    <property type="match status" value="1"/>
</dbReference>
<feature type="domain" description="Ion transport" evidence="7">
    <location>
        <begin position="77"/>
        <end position="263"/>
    </location>
</feature>
<dbReference type="Gene3D" id="1.20.120.350">
    <property type="entry name" value="Voltage-gated potassium channels. Chain C"/>
    <property type="match status" value="1"/>
</dbReference>
<dbReference type="InterPro" id="IPR028801">
    <property type="entry name" value="TPC1_animal"/>
</dbReference>
<accession>A0A7R8X535</accession>
<reference evidence="8" key="1">
    <citation type="submission" date="2020-11" db="EMBL/GenBank/DDBJ databases">
        <authorList>
            <person name="Tran Van P."/>
        </authorList>
    </citation>
    <scope>NUCLEOTIDE SEQUENCE</scope>
</reference>
<feature type="transmembrane region" description="Helical" evidence="6">
    <location>
        <begin position="45"/>
        <end position="64"/>
    </location>
</feature>
<dbReference type="InterPro" id="IPR027359">
    <property type="entry name" value="Volt_channel_dom_sf"/>
</dbReference>
<keyword evidence="3 6" id="KW-1133">Transmembrane helix</keyword>
<evidence type="ECO:0000256" key="3">
    <source>
        <dbReference type="ARBA" id="ARBA00022989"/>
    </source>
</evidence>
<dbReference type="Gene3D" id="1.10.287.70">
    <property type="match status" value="2"/>
</dbReference>
<dbReference type="GO" id="GO:0010008">
    <property type="term" value="C:endosome membrane"/>
    <property type="evidence" value="ECO:0007669"/>
    <property type="project" value="TreeGrafter"/>
</dbReference>
<evidence type="ECO:0000256" key="4">
    <source>
        <dbReference type="ARBA" id="ARBA00023136"/>
    </source>
</evidence>
<comment type="subcellular location">
    <subcellularLocation>
        <location evidence="1">Membrane</location>
        <topology evidence="1">Multi-pass membrane protein</topology>
    </subcellularLocation>
</comment>